<dbReference type="InterPro" id="IPR003779">
    <property type="entry name" value="CMD-like"/>
</dbReference>
<evidence type="ECO:0000313" key="2">
    <source>
        <dbReference type="EMBL" id="MDN7797694.1"/>
    </source>
</evidence>
<dbReference type="InterPro" id="IPR052512">
    <property type="entry name" value="4CMD/NDH-1_regulator"/>
</dbReference>
<organism evidence="2 3">
    <name type="scientific">Burkholderia vietnamiensis</name>
    <dbReference type="NCBI Taxonomy" id="60552"/>
    <lineage>
        <taxon>Bacteria</taxon>
        <taxon>Pseudomonadati</taxon>
        <taxon>Pseudomonadota</taxon>
        <taxon>Betaproteobacteria</taxon>
        <taxon>Burkholderiales</taxon>
        <taxon>Burkholderiaceae</taxon>
        <taxon>Burkholderia</taxon>
        <taxon>Burkholderia cepacia complex</taxon>
    </lineage>
</organism>
<feature type="domain" description="Carboxymuconolactone decarboxylase-like" evidence="1">
    <location>
        <begin position="317"/>
        <end position="371"/>
    </location>
</feature>
<dbReference type="PANTHER" id="PTHR33570">
    <property type="entry name" value="4-CARBOXYMUCONOLACTONE DECARBOXYLASE FAMILY PROTEIN"/>
    <property type="match status" value="1"/>
</dbReference>
<dbReference type="InterPro" id="IPR029032">
    <property type="entry name" value="AhpD-like"/>
</dbReference>
<comment type="caution">
    <text evidence="2">The sequence shown here is derived from an EMBL/GenBank/DDBJ whole genome shotgun (WGS) entry which is preliminary data.</text>
</comment>
<dbReference type="Pfam" id="PF02627">
    <property type="entry name" value="CMD"/>
    <property type="match status" value="3"/>
</dbReference>
<evidence type="ECO:0000313" key="3">
    <source>
        <dbReference type="Proteomes" id="UP001171620"/>
    </source>
</evidence>
<dbReference type="Proteomes" id="UP001171620">
    <property type="component" value="Unassembled WGS sequence"/>
</dbReference>
<feature type="domain" description="Carboxymuconolactone decarboxylase-like" evidence="1">
    <location>
        <begin position="66"/>
        <end position="147"/>
    </location>
</feature>
<dbReference type="GO" id="GO:0051920">
    <property type="term" value="F:peroxiredoxin activity"/>
    <property type="evidence" value="ECO:0007669"/>
    <property type="project" value="InterPro"/>
</dbReference>
<dbReference type="Gene3D" id="1.20.1290.10">
    <property type="entry name" value="AhpD-like"/>
    <property type="match status" value="3"/>
</dbReference>
<protein>
    <submittedName>
        <fullName evidence="2">Carboxymuconolactone decarboxylase family protein</fullName>
    </submittedName>
</protein>
<dbReference type="SUPFAM" id="SSF69118">
    <property type="entry name" value="AhpD-like"/>
    <property type="match status" value="2"/>
</dbReference>
<name>A0AAW7T7X1_BURVI</name>
<gene>
    <name evidence="2" type="ORF">QZM33_22390</name>
</gene>
<feature type="domain" description="Carboxymuconolactone decarboxylase-like" evidence="1">
    <location>
        <begin position="187"/>
        <end position="250"/>
    </location>
</feature>
<proteinExistence type="predicted"/>
<dbReference type="AlphaFoldDB" id="A0AAW7T7X1"/>
<dbReference type="PANTHER" id="PTHR33570:SF10">
    <property type="entry name" value="GAMMA-CARBOXYMUCONOLACTONE DECARBOXYLASE"/>
    <property type="match status" value="1"/>
</dbReference>
<dbReference type="EMBL" id="JAUJRV010000021">
    <property type="protein sequence ID" value="MDN7797694.1"/>
    <property type="molecule type" value="Genomic_DNA"/>
</dbReference>
<sequence length="390" mass="41872">MTVHKSSELLVNRANIIDSIDTPVRLIRHTMRDKAISRHDLGMSVIHAIGSDGFAQLSAALDMLDPDFRRLLIEGAYADIIARPNLALKHRELITVAVLTVMGNTEATLKYHAGGMLNTGWAPQAVLATVWLTRRYAGMPVAMAGLRNVFMLLRAHGVDAGFDACTAASCDATVARMLDDPEQPLDALTPKERALATLAIVIALENRHDAVRRHLNACLRLGWTRSELTEVLIQLTGYLGWPLVLPVTRIALDVLGDIERRAASNDAGMCCTPDTPDDLDGIPPELARYLDASHAPASRHGEALDRAKARLLTAIACLTCLSRNADADALVMHMREALSLGASRDEIVDAIAGALPYAGVPAAQSALAEAERLFASTGSHPAAERENAAA</sequence>
<reference evidence="2" key="1">
    <citation type="submission" date="2023-07" db="EMBL/GenBank/DDBJ databases">
        <title>A collection of bacterial strains from the Burkholderia cepacia Research Laboratory and Repository.</title>
        <authorList>
            <person name="Lipuma J."/>
            <person name="Spilker T."/>
            <person name="Caverly L."/>
        </authorList>
    </citation>
    <scope>NUCLEOTIDE SEQUENCE</scope>
    <source>
        <strain evidence="2">AU44268</strain>
    </source>
</reference>
<accession>A0AAW7T7X1</accession>
<evidence type="ECO:0000259" key="1">
    <source>
        <dbReference type="Pfam" id="PF02627"/>
    </source>
</evidence>